<evidence type="ECO:0000313" key="4">
    <source>
        <dbReference type="Proteomes" id="UP001610063"/>
    </source>
</evidence>
<dbReference type="RefSeq" id="WP_395415813.1">
    <property type="nucleotide sequence ID" value="NZ_JBIPKE010000008.1"/>
</dbReference>
<dbReference type="Pfam" id="PF02153">
    <property type="entry name" value="PDH_N"/>
    <property type="match status" value="1"/>
</dbReference>
<dbReference type="InterPro" id="IPR050812">
    <property type="entry name" value="Preph/Arog_dehydrog"/>
</dbReference>
<dbReference type="SUPFAM" id="SSF48179">
    <property type="entry name" value="6-phosphogluconate dehydrogenase C-terminal domain-like"/>
    <property type="match status" value="1"/>
</dbReference>
<dbReference type="NCBIfam" id="NF006307">
    <property type="entry name" value="PRK08507.1"/>
    <property type="match status" value="1"/>
</dbReference>
<sequence>MKVLFVGTGLIGGSFSLAMRAGGFLSEAGGYSRNPANLDRSIALGIIDQKFDTLALGIQWADWIILSIPVDVISKQLPGILDQLRPGQVVIDFGSTKGKICEVVADHPHRAQFIAAHPIAGTEYSGPDAAFATLFEEKLMIICEGDKTAEKSLASFKKVCQGLKMRLELMEAKAHDRHLAYISHLSHITSFALSNAVLDKEKDGDIILELAGSGFASTVRLAKSSPEMWAPIFMENKEMVLEALSNFLQKAEDFKKMLEENDASGLQNFLESGRNIRRVIN</sequence>
<protein>
    <submittedName>
        <fullName evidence="3">Prephenate dehydrogenase</fullName>
        <ecNumber evidence="3">1.3.1.12</ecNumber>
    </submittedName>
</protein>
<dbReference type="EMBL" id="JBIPKE010000008">
    <property type="protein sequence ID" value="MFH6982006.1"/>
    <property type="molecule type" value="Genomic_DNA"/>
</dbReference>
<gene>
    <name evidence="3" type="ORF">ACHKAR_01080</name>
</gene>
<dbReference type="InterPro" id="IPR008927">
    <property type="entry name" value="6-PGluconate_DH-like_C_sf"/>
</dbReference>
<accession>A0ABW7N2Y8</accession>
<dbReference type="InterPro" id="IPR046825">
    <property type="entry name" value="PDH_C"/>
</dbReference>
<dbReference type="SUPFAM" id="SSF51735">
    <property type="entry name" value="NAD(P)-binding Rossmann-fold domains"/>
    <property type="match status" value="1"/>
</dbReference>
<dbReference type="Pfam" id="PF20463">
    <property type="entry name" value="PDH_C"/>
    <property type="match status" value="1"/>
</dbReference>
<dbReference type="InterPro" id="IPR046826">
    <property type="entry name" value="PDH_N"/>
</dbReference>
<name>A0ABW7N2Y8_9BACT</name>
<dbReference type="GO" id="GO:0008977">
    <property type="term" value="F:prephenate dehydrogenase (NAD+) activity"/>
    <property type="evidence" value="ECO:0007669"/>
    <property type="project" value="UniProtKB-EC"/>
</dbReference>
<dbReference type="Proteomes" id="UP001610063">
    <property type="component" value="Unassembled WGS sequence"/>
</dbReference>
<organism evidence="3 4">
    <name type="scientific">Marinoscillum luteum</name>
    <dbReference type="NCBI Taxonomy" id="861051"/>
    <lineage>
        <taxon>Bacteria</taxon>
        <taxon>Pseudomonadati</taxon>
        <taxon>Bacteroidota</taxon>
        <taxon>Cytophagia</taxon>
        <taxon>Cytophagales</taxon>
        <taxon>Reichenbachiellaceae</taxon>
        <taxon>Marinoscillum</taxon>
    </lineage>
</organism>
<dbReference type="PANTHER" id="PTHR21363:SF0">
    <property type="entry name" value="PREPHENATE DEHYDROGENASE [NADP(+)]"/>
    <property type="match status" value="1"/>
</dbReference>
<dbReference type="Gene3D" id="1.10.3660.10">
    <property type="entry name" value="6-phosphogluconate dehydrogenase C-terminal like domain"/>
    <property type="match status" value="1"/>
</dbReference>
<evidence type="ECO:0000313" key="3">
    <source>
        <dbReference type="EMBL" id="MFH6982006.1"/>
    </source>
</evidence>
<dbReference type="EC" id="1.3.1.12" evidence="3"/>
<keyword evidence="4" id="KW-1185">Reference proteome</keyword>
<feature type="domain" description="Prephenate/arogenate dehydrogenase" evidence="2">
    <location>
        <begin position="1"/>
        <end position="281"/>
    </location>
</feature>
<evidence type="ECO:0000256" key="1">
    <source>
        <dbReference type="ARBA" id="ARBA00023002"/>
    </source>
</evidence>
<dbReference type="Gene3D" id="3.40.50.720">
    <property type="entry name" value="NAD(P)-binding Rossmann-like Domain"/>
    <property type="match status" value="1"/>
</dbReference>
<dbReference type="PANTHER" id="PTHR21363">
    <property type="entry name" value="PREPHENATE DEHYDROGENASE"/>
    <property type="match status" value="1"/>
</dbReference>
<dbReference type="InterPro" id="IPR003099">
    <property type="entry name" value="Prephen_DH"/>
</dbReference>
<keyword evidence="1 3" id="KW-0560">Oxidoreductase</keyword>
<dbReference type="InterPro" id="IPR036291">
    <property type="entry name" value="NAD(P)-bd_dom_sf"/>
</dbReference>
<comment type="caution">
    <text evidence="3">The sequence shown here is derived from an EMBL/GenBank/DDBJ whole genome shotgun (WGS) entry which is preliminary data.</text>
</comment>
<proteinExistence type="predicted"/>
<reference evidence="3 4" key="1">
    <citation type="journal article" date="2013" name="Int. J. Syst. Evol. Microbiol.">
        <title>Marinoscillum luteum sp. nov., isolated from marine sediment.</title>
        <authorList>
            <person name="Cha I.T."/>
            <person name="Park S.J."/>
            <person name="Kim S.J."/>
            <person name="Kim J.G."/>
            <person name="Jung M.Y."/>
            <person name="Shin K.S."/>
            <person name="Kwon K.K."/>
            <person name="Yang S.H."/>
            <person name="Seo Y.S."/>
            <person name="Rhee S.K."/>
        </authorList>
    </citation>
    <scope>NUCLEOTIDE SEQUENCE [LARGE SCALE GENOMIC DNA]</scope>
    <source>
        <strain evidence="3 4">KCTC 23939</strain>
    </source>
</reference>
<dbReference type="PROSITE" id="PS51176">
    <property type="entry name" value="PDH_ADH"/>
    <property type="match status" value="1"/>
</dbReference>
<evidence type="ECO:0000259" key="2">
    <source>
        <dbReference type="PROSITE" id="PS51176"/>
    </source>
</evidence>